<dbReference type="InterPro" id="IPR003613">
    <property type="entry name" value="Ubox_domain"/>
</dbReference>
<dbReference type="InterPro" id="IPR049452">
    <property type="entry name" value="Anoctamin_TM"/>
</dbReference>
<keyword evidence="5 7" id="KW-0472">Membrane</keyword>
<sequence>MEDHLHSFVCPITHDVMEDPVVACDGHSYERASISMWFRDNNTSPITNAAVHHKHLIPNHTLKKAINEFRERFAPFFDTESSTVALPSGQVLPMLEALPERGTFLYIVVHQPMPVYVAPSFITAQSTMLLIDTIVLGKERLYGEDNVIFVELSGHHEGQYVHECTRDGSPCLQRLEVTETSLAFMVTSPAPLSLWPSHAVPSSTLYKAYPYDVVSIEATIRDLNGRMYGRLEQSKLWAYLDRRHFTELDIEFTPELYLLKQETELRSNANRTNLGVPLLALPAYSIVESDAMVMLRADDSPSSSTSIYVRTTASHGGGFVRGWVALPSSLSMHAPPPRLAEGPAGKHIQLVLQQAGAVALVLDEVQESGDVSQRLLTRNLPRRFERQLLNCVQRGSELLYTLGRRIHRMALGPRGEWYCSGARPDGSGECCWASGDLPARFHADMQPNSLVSFGGDNEYAMVLGTGGVSSSNVSTKLLQNLTKARRVHMMLLARYGGYVIKDNAGMDLSCLDPAFEVALKTPPRGAGQVCSGMTIYSKHSDDLEDPHPIYEQDKFLNEHGYAWDYVLVFPISSAHRKPSIEDICHRLHAAGLSLKLFYSSAPKSKALRQLVFCLVRAPPDLLKKEADRISLNMLVDETALKEAALQGYPLQNIQPFHIVQDTQDVHELPPYASIHVKYSCREDMQRLYLKRGPLNSLFSSTQRMLLTKSIMTNTHGGAGLDLYKILHNKTLAAFYPAHEPTERSELAAAWLSWHFWPWQQPLPSIQSYFGSKIALYFAFLAHYTTWLMGAGVVGLGLWIPQLVLPNTPLMDQVVVCSSSVFIVIWATLLMKSWGRYNASLAFHWGTTNFQATEQPRPQFVGRLVPSPITGRPILSFDKREKFNRMCWSWLLLLGLIGLVAGLVSMNFYLQNYLIEAKYAVRVGSWDVLIGGPVANLANVAQIALMFQIYDSVCVQLNEIENHATESDHEGAFILKSILFHVINNFAALFYVMFVKRYLGVQCMNHDCLGELRISLLFIFGLQMLWGNLQQVLLPRLWSLWTACRVGRPHFDHIHPLEEEFYLADYGWLGTFYDYLELVLQFGFTILFIGAFPATPLLSLVNNVCEIRIDAYRLLNEYRRPTPRQAATAGQWVTVLEVLVTLSIFTNGYFLVYSSNVFAFQDNTIDGDLAKLRLFVLYVATLLLFRYSVSRYWENVPEAIQLQLKRQDFLSSKVLGREADEEAPQFVRSESFQFRIDSIENRRASV</sequence>
<dbReference type="SUPFAM" id="SSF57850">
    <property type="entry name" value="RING/U-box"/>
    <property type="match status" value="1"/>
</dbReference>
<evidence type="ECO:0000313" key="10">
    <source>
        <dbReference type="Proteomes" id="UP000285430"/>
    </source>
</evidence>
<dbReference type="InterPro" id="IPR007632">
    <property type="entry name" value="Anoctamin"/>
</dbReference>
<protein>
    <recommendedName>
        <fullName evidence="8">U-box domain-containing protein</fullName>
    </recommendedName>
</protein>
<dbReference type="AlphaFoldDB" id="A0A3R7B4Q8"/>
<evidence type="ECO:0000256" key="6">
    <source>
        <dbReference type="ARBA" id="ARBA00023180"/>
    </source>
</evidence>
<evidence type="ECO:0000256" key="4">
    <source>
        <dbReference type="ARBA" id="ARBA00022989"/>
    </source>
</evidence>
<organism evidence="9 10">
    <name type="scientific">Aphanomyces astaci</name>
    <name type="common">Crayfish plague agent</name>
    <dbReference type="NCBI Taxonomy" id="112090"/>
    <lineage>
        <taxon>Eukaryota</taxon>
        <taxon>Sar</taxon>
        <taxon>Stramenopiles</taxon>
        <taxon>Oomycota</taxon>
        <taxon>Saprolegniomycetes</taxon>
        <taxon>Saprolegniales</taxon>
        <taxon>Verrucalvaceae</taxon>
        <taxon>Aphanomyces</taxon>
    </lineage>
</organism>
<dbReference type="CDD" id="cd16655">
    <property type="entry name" value="RING-Ubox_WDSUB1-like"/>
    <property type="match status" value="1"/>
</dbReference>
<gene>
    <name evidence="9" type="ORF">DYB37_008783</name>
</gene>
<dbReference type="Pfam" id="PF16178">
    <property type="entry name" value="Anoct_dimer"/>
    <property type="match status" value="1"/>
</dbReference>
<accession>A0A3R7B4Q8</accession>
<dbReference type="GO" id="GO:0004842">
    <property type="term" value="F:ubiquitin-protein transferase activity"/>
    <property type="evidence" value="ECO:0007669"/>
    <property type="project" value="InterPro"/>
</dbReference>
<reference evidence="9 10" key="1">
    <citation type="submission" date="2018-08" db="EMBL/GenBank/DDBJ databases">
        <title>Aphanomyces genome sequencing and annotation.</title>
        <authorList>
            <person name="Minardi D."/>
            <person name="Oidtmann B."/>
            <person name="Van Der Giezen M."/>
            <person name="Studholme D.J."/>
        </authorList>
    </citation>
    <scope>NUCLEOTIDE SEQUENCE [LARGE SCALE GENOMIC DNA]</scope>
    <source>
        <strain evidence="9 10">Da</strain>
    </source>
</reference>
<evidence type="ECO:0000256" key="2">
    <source>
        <dbReference type="ARBA" id="ARBA00022475"/>
    </source>
</evidence>
<keyword evidence="4 7" id="KW-1133">Transmembrane helix</keyword>
<evidence type="ECO:0000256" key="3">
    <source>
        <dbReference type="ARBA" id="ARBA00022692"/>
    </source>
</evidence>
<feature type="transmembrane region" description="Helical" evidence="7">
    <location>
        <begin position="812"/>
        <end position="830"/>
    </location>
</feature>
<comment type="caution">
    <text evidence="9">The sequence shown here is derived from an EMBL/GenBank/DDBJ whole genome shotgun (WGS) entry which is preliminary data.</text>
</comment>
<feature type="transmembrane region" description="Helical" evidence="7">
    <location>
        <begin position="1077"/>
        <end position="1104"/>
    </location>
</feature>
<comment type="subcellular location">
    <subcellularLocation>
        <location evidence="1">Cell membrane</location>
        <topology evidence="1">Multi-pass membrane protein</topology>
    </subcellularLocation>
</comment>
<dbReference type="VEuPathDB" id="FungiDB:H257_12844"/>
<dbReference type="Pfam" id="PF04564">
    <property type="entry name" value="U-box"/>
    <property type="match status" value="1"/>
</dbReference>
<feature type="transmembrane region" description="Helical" evidence="7">
    <location>
        <begin position="1171"/>
        <end position="1188"/>
    </location>
</feature>
<dbReference type="InterPro" id="IPR013083">
    <property type="entry name" value="Znf_RING/FYVE/PHD"/>
</dbReference>
<dbReference type="Proteomes" id="UP000285430">
    <property type="component" value="Unassembled WGS sequence"/>
</dbReference>
<dbReference type="PROSITE" id="PS51698">
    <property type="entry name" value="U_BOX"/>
    <property type="match status" value="1"/>
</dbReference>
<evidence type="ECO:0000256" key="1">
    <source>
        <dbReference type="ARBA" id="ARBA00004651"/>
    </source>
</evidence>
<dbReference type="PANTHER" id="PTHR12308">
    <property type="entry name" value="ANOCTAMIN"/>
    <property type="match status" value="1"/>
</dbReference>
<dbReference type="GO" id="GO:0016567">
    <property type="term" value="P:protein ubiquitination"/>
    <property type="evidence" value="ECO:0007669"/>
    <property type="project" value="InterPro"/>
</dbReference>
<feature type="domain" description="U-box" evidence="8">
    <location>
        <begin position="3"/>
        <end position="76"/>
    </location>
</feature>
<keyword evidence="3 7" id="KW-0812">Transmembrane</keyword>
<keyword evidence="2" id="KW-1003">Cell membrane</keyword>
<feature type="transmembrane region" description="Helical" evidence="7">
    <location>
        <begin position="773"/>
        <end position="800"/>
    </location>
</feature>
<evidence type="ECO:0000256" key="5">
    <source>
        <dbReference type="ARBA" id="ARBA00023136"/>
    </source>
</evidence>
<dbReference type="PANTHER" id="PTHR12308:SF73">
    <property type="entry name" value="ANOCTAMIN"/>
    <property type="match status" value="1"/>
</dbReference>
<evidence type="ECO:0000313" key="9">
    <source>
        <dbReference type="EMBL" id="RHZ27821.1"/>
    </source>
</evidence>
<dbReference type="Gene3D" id="3.30.40.10">
    <property type="entry name" value="Zinc/RING finger domain, C3HC4 (zinc finger)"/>
    <property type="match status" value="1"/>
</dbReference>
<evidence type="ECO:0000256" key="7">
    <source>
        <dbReference type="SAM" id="Phobius"/>
    </source>
</evidence>
<dbReference type="GO" id="GO:0005886">
    <property type="term" value="C:plasma membrane"/>
    <property type="evidence" value="ECO:0007669"/>
    <property type="project" value="UniProtKB-SubCell"/>
</dbReference>
<name>A0A3R7B4Q8_APHAT</name>
<dbReference type="Pfam" id="PF04547">
    <property type="entry name" value="Anoctamin"/>
    <property type="match status" value="1"/>
</dbReference>
<dbReference type="EMBL" id="QUTH01002083">
    <property type="protein sequence ID" value="RHZ27821.1"/>
    <property type="molecule type" value="Genomic_DNA"/>
</dbReference>
<dbReference type="SMART" id="SM00504">
    <property type="entry name" value="Ubox"/>
    <property type="match status" value="1"/>
</dbReference>
<proteinExistence type="predicted"/>
<keyword evidence="6" id="KW-0325">Glycoprotein</keyword>
<feature type="transmembrane region" description="Helical" evidence="7">
    <location>
        <begin position="972"/>
        <end position="993"/>
    </location>
</feature>
<feature type="transmembrane region" description="Helical" evidence="7">
    <location>
        <begin position="886"/>
        <end position="909"/>
    </location>
</feature>
<dbReference type="InterPro" id="IPR032394">
    <property type="entry name" value="Anoct_dimer"/>
</dbReference>
<feature type="transmembrane region" description="Helical" evidence="7">
    <location>
        <begin position="1013"/>
        <end position="1032"/>
    </location>
</feature>
<evidence type="ECO:0000259" key="8">
    <source>
        <dbReference type="PROSITE" id="PS51698"/>
    </source>
</evidence>
<feature type="transmembrane region" description="Helical" evidence="7">
    <location>
        <begin position="1125"/>
        <end position="1151"/>
    </location>
</feature>
<dbReference type="GO" id="GO:0005254">
    <property type="term" value="F:chloride channel activity"/>
    <property type="evidence" value="ECO:0007669"/>
    <property type="project" value="TreeGrafter"/>
</dbReference>
<dbReference type="GO" id="GO:0046983">
    <property type="term" value="F:protein dimerization activity"/>
    <property type="evidence" value="ECO:0007669"/>
    <property type="project" value="InterPro"/>
</dbReference>